<name>A0A6N4VGS8_9MYCO</name>
<dbReference type="Proteomes" id="UP000466785">
    <property type="component" value="Chromosome"/>
</dbReference>
<dbReference type="RefSeq" id="WP_163678100.1">
    <property type="nucleotide sequence ID" value="NZ_AP022570.1"/>
</dbReference>
<dbReference type="KEGG" id="mpof:MPOR_46650"/>
<accession>A0A6N4VGS8</accession>
<evidence type="ECO:0000313" key="1">
    <source>
        <dbReference type="EMBL" id="BBX53639.1"/>
    </source>
</evidence>
<evidence type="ECO:0008006" key="3">
    <source>
        <dbReference type="Google" id="ProtNLM"/>
    </source>
</evidence>
<protein>
    <recommendedName>
        <fullName evidence="3">DUF1298 domain-containing protein</fullName>
    </recommendedName>
</protein>
<reference evidence="1 2" key="1">
    <citation type="journal article" date="2019" name="Emerg. Microbes Infect.">
        <title>Comprehensive subspecies identification of 175 nontuberculous mycobacteria species based on 7547 genomic profiles.</title>
        <authorList>
            <person name="Matsumoto Y."/>
            <person name="Kinjo T."/>
            <person name="Motooka D."/>
            <person name="Nabeya D."/>
            <person name="Jung N."/>
            <person name="Uechi K."/>
            <person name="Horii T."/>
            <person name="Iida T."/>
            <person name="Fujita J."/>
            <person name="Nakamura S."/>
        </authorList>
    </citation>
    <scope>NUCLEOTIDE SEQUENCE [LARGE SCALE GENOMIC DNA]</scope>
    <source>
        <strain evidence="1 2">JCM 12603</strain>
    </source>
</reference>
<dbReference type="AlphaFoldDB" id="A0A6N4VGS8"/>
<sequence length="429" mass="45521">MTSRRLAAVDAQMYWMASAIPNDQFLVYAFDGELTDPGPALQALRSRAGESAALAVRVADAGFWTYPRWEPCAIEADRFTVHRPADASWSACLTAIADLGDDQLDARVAPWRLHVFPTVTELRGPGTGTGAVAVLQMSHALGDGQRSAALAAWLFGRDAPIPPGDVTGHPERSWVQRAAAAARAHRGLVRDTAAGLVPPQAKSRPVLRSNARPDGARYLRTVLCERRRLPGPTVTVSVLAAVAGALSGHLEELGEDTAQLGAEVPMAKAGPRRAHNHFGNVGVGLHPRLRFPDRCRAISAELHQRRRRANHPAMVTASAAFAAVPAPLLRWGVRQFDPTVRSDTATGNTVVSSVDRGANDLVLGTSPVLFTTGFPGLSPMMGLTHGVHGLGDTVAVSVHAAESAVGDVDAYVERLARELRAPRAEGPAS</sequence>
<proteinExistence type="predicted"/>
<gene>
    <name evidence="1" type="ORF">MPOR_46650</name>
</gene>
<dbReference type="EMBL" id="AP022570">
    <property type="protein sequence ID" value="BBX53639.1"/>
    <property type="molecule type" value="Genomic_DNA"/>
</dbReference>
<evidence type="ECO:0000313" key="2">
    <source>
        <dbReference type="Proteomes" id="UP000466785"/>
    </source>
</evidence>
<organism evidence="1 2">
    <name type="scientific">Mycolicibacterium poriferae</name>
    <dbReference type="NCBI Taxonomy" id="39694"/>
    <lineage>
        <taxon>Bacteria</taxon>
        <taxon>Bacillati</taxon>
        <taxon>Actinomycetota</taxon>
        <taxon>Actinomycetes</taxon>
        <taxon>Mycobacteriales</taxon>
        <taxon>Mycobacteriaceae</taxon>
        <taxon>Mycolicibacterium</taxon>
    </lineage>
</organism>
<keyword evidence="2" id="KW-1185">Reference proteome</keyword>